<dbReference type="EMBL" id="PRLP01000040">
    <property type="protein sequence ID" value="PPC76837.1"/>
    <property type="molecule type" value="Genomic_DNA"/>
</dbReference>
<organism evidence="2 3">
    <name type="scientific">Proteobacteria bacterium 228</name>
    <dbReference type="NCBI Taxonomy" id="2083153"/>
    <lineage>
        <taxon>Bacteria</taxon>
        <taxon>Pseudomonadati</taxon>
        <taxon>Pseudomonadota</taxon>
    </lineage>
</organism>
<evidence type="ECO:0000313" key="3">
    <source>
        <dbReference type="Proteomes" id="UP000238196"/>
    </source>
</evidence>
<protein>
    <submittedName>
        <fullName evidence="2">Drug:proton antiporter</fullName>
    </submittedName>
</protein>
<dbReference type="SUPFAM" id="SSF54593">
    <property type="entry name" value="Glyoxalase/Bleomycin resistance protein/Dihydroxybiphenyl dioxygenase"/>
    <property type="match status" value="1"/>
</dbReference>
<dbReference type="OrthoDB" id="9806945at2"/>
<dbReference type="InterPro" id="IPR029068">
    <property type="entry name" value="Glyas_Bleomycin-R_OHBP_Dase"/>
</dbReference>
<dbReference type="Gene3D" id="3.30.720.110">
    <property type="match status" value="1"/>
</dbReference>
<evidence type="ECO:0000313" key="2">
    <source>
        <dbReference type="EMBL" id="PPC76837.1"/>
    </source>
</evidence>
<dbReference type="InterPro" id="IPR037523">
    <property type="entry name" value="VOC_core"/>
</dbReference>
<reference evidence="2 3" key="1">
    <citation type="submission" date="2018-02" db="EMBL/GenBank/DDBJ databases">
        <title>novel marine gammaproteobacteria from coastal saline agro ecosystem.</title>
        <authorList>
            <person name="Krishnan R."/>
            <person name="Ramesh Kumar N."/>
        </authorList>
    </citation>
    <scope>NUCLEOTIDE SEQUENCE [LARGE SCALE GENOMIC DNA]</scope>
    <source>
        <strain evidence="2 3">228</strain>
    </source>
</reference>
<gene>
    <name evidence="2" type="ORF">C4K68_13455</name>
</gene>
<proteinExistence type="predicted"/>
<name>A0A2S5KPR0_9PROT</name>
<sequence length="131" mass="14358">MSSSAAQAISSQPNFVILYVADPEASVSFYTRLLAVEPVEVSPTFALFVLESGLKLGLWQVTSIAPAAQLTGGGTELAIPLSSREQVDALCMRWWDQGVRILQQPTSMDFGYTFTAADPDDHRLRVFVMEM</sequence>
<dbReference type="PANTHER" id="PTHR36503">
    <property type="entry name" value="BLR2520 PROTEIN"/>
    <property type="match status" value="1"/>
</dbReference>
<dbReference type="PANTHER" id="PTHR36503:SF1">
    <property type="entry name" value="BLR2520 PROTEIN"/>
    <property type="match status" value="1"/>
</dbReference>
<dbReference type="PIRSF" id="PIRSF039020">
    <property type="entry name" value="EhpR"/>
    <property type="match status" value="1"/>
</dbReference>
<comment type="caution">
    <text evidence="2">The sequence shown here is derived from an EMBL/GenBank/DDBJ whole genome shotgun (WGS) entry which is preliminary data.</text>
</comment>
<dbReference type="Gene3D" id="3.30.720.120">
    <property type="match status" value="1"/>
</dbReference>
<dbReference type="InterPro" id="IPR026275">
    <property type="entry name" value="Glyoxalase/dOase/EhpR"/>
</dbReference>
<accession>A0A2S5KPR0</accession>
<dbReference type="PROSITE" id="PS51819">
    <property type="entry name" value="VOC"/>
    <property type="match status" value="1"/>
</dbReference>
<dbReference type="InterPro" id="IPR004360">
    <property type="entry name" value="Glyas_Fos-R_dOase_dom"/>
</dbReference>
<feature type="domain" description="VOC" evidence="1">
    <location>
        <begin position="12"/>
        <end position="129"/>
    </location>
</feature>
<dbReference type="Proteomes" id="UP000238196">
    <property type="component" value="Unassembled WGS sequence"/>
</dbReference>
<dbReference type="AlphaFoldDB" id="A0A2S5KPR0"/>
<dbReference type="Pfam" id="PF00903">
    <property type="entry name" value="Glyoxalase"/>
    <property type="match status" value="1"/>
</dbReference>
<evidence type="ECO:0000259" key="1">
    <source>
        <dbReference type="PROSITE" id="PS51819"/>
    </source>
</evidence>